<dbReference type="EMBL" id="CAJOBD010039015">
    <property type="protein sequence ID" value="CAF4312242.1"/>
    <property type="molecule type" value="Genomic_DNA"/>
</dbReference>
<gene>
    <name evidence="1" type="ORF">JBS370_LOCUS40751</name>
</gene>
<sequence length="27" mass="3240">IQNQYRISTAPLRTNIQHVDDNTKHYL</sequence>
<evidence type="ECO:0000313" key="2">
    <source>
        <dbReference type="Proteomes" id="UP000663836"/>
    </source>
</evidence>
<name>A0A820ISC5_9BILA</name>
<reference evidence="1" key="1">
    <citation type="submission" date="2021-02" db="EMBL/GenBank/DDBJ databases">
        <authorList>
            <person name="Nowell W R."/>
        </authorList>
    </citation>
    <scope>NUCLEOTIDE SEQUENCE</scope>
</reference>
<comment type="caution">
    <text evidence="1">The sequence shown here is derived from an EMBL/GenBank/DDBJ whole genome shotgun (WGS) entry which is preliminary data.</text>
</comment>
<accession>A0A820ISC5</accession>
<feature type="non-terminal residue" evidence="1">
    <location>
        <position position="1"/>
    </location>
</feature>
<protein>
    <submittedName>
        <fullName evidence="1">Uncharacterized protein</fullName>
    </submittedName>
</protein>
<organism evidence="1 2">
    <name type="scientific">Rotaria sordida</name>
    <dbReference type="NCBI Taxonomy" id="392033"/>
    <lineage>
        <taxon>Eukaryota</taxon>
        <taxon>Metazoa</taxon>
        <taxon>Spiralia</taxon>
        <taxon>Gnathifera</taxon>
        <taxon>Rotifera</taxon>
        <taxon>Eurotatoria</taxon>
        <taxon>Bdelloidea</taxon>
        <taxon>Philodinida</taxon>
        <taxon>Philodinidae</taxon>
        <taxon>Rotaria</taxon>
    </lineage>
</organism>
<dbReference type="AlphaFoldDB" id="A0A820ISC5"/>
<evidence type="ECO:0000313" key="1">
    <source>
        <dbReference type="EMBL" id="CAF4312242.1"/>
    </source>
</evidence>
<dbReference type="Proteomes" id="UP000663836">
    <property type="component" value="Unassembled WGS sequence"/>
</dbReference>
<proteinExistence type="predicted"/>